<dbReference type="GO" id="GO:0005524">
    <property type="term" value="F:ATP binding"/>
    <property type="evidence" value="ECO:0007669"/>
    <property type="project" value="UniProtKB-UniRule"/>
</dbReference>
<evidence type="ECO:0000313" key="18">
    <source>
        <dbReference type="Proteomes" id="UP000199103"/>
    </source>
</evidence>
<dbReference type="GO" id="GO:0009231">
    <property type="term" value="P:riboflavin biosynthetic process"/>
    <property type="evidence" value="ECO:0007669"/>
    <property type="project" value="InterPro"/>
</dbReference>
<dbReference type="Pfam" id="PF06574">
    <property type="entry name" value="FAD_syn"/>
    <property type="match status" value="1"/>
</dbReference>
<dbReference type="InterPro" id="IPR014729">
    <property type="entry name" value="Rossmann-like_a/b/a_fold"/>
</dbReference>
<dbReference type="InterPro" id="IPR023465">
    <property type="entry name" value="Riboflavin_kinase_dom_sf"/>
</dbReference>
<keyword evidence="4 15" id="KW-0285">Flavoprotein</keyword>
<dbReference type="GO" id="GO:0003919">
    <property type="term" value="F:FMN adenylyltransferase activity"/>
    <property type="evidence" value="ECO:0007669"/>
    <property type="project" value="UniProtKB-UniRule"/>
</dbReference>
<dbReference type="NCBIfam" id="TIGR00125">
    <property type="entry name" value="cyt_tran_rel"/>
    <property type="match status" value="1"/>
</dbReference>
<dbReference type="Gene3D" id="2.40.30.30">
    <property type="entry name" value="Riboflavin kinase-like"/>
    <property type="match status" value="1"/>
</dbReference>
<keyword evidence="8 15" id="KW-0547">Nucleotide-binding</keyword>
<dbReference type="RefSeq" id="WP_091519680.1">
    <property type="nucleotide sequence ID" value="NZ_LT629772.1"/>
</dbReference>
<comment type="function">
    <text evidence="1">Catalyzes the phosphorylation of riboflavin to FMN followed by the adenylation of FMN to FAD.</text>
</comment>
<keyword evidence="9 15" id="KW-0418">Kinase</keyword>
<dbReference type="EC" id="2.7.1.26" evidence="15"/>
<dbReference type="Pfam" id="PF01687">
    <property type="entry name" value="Flavokinase"/>
    <property type="match status" value="1"/>
</dbReference>
<dbReference type="GO" id="GO:0009398">
    <property type="term" value="P:FMN biosynthetic process"/>
    <property type="evidence" value="ECO:0007669"/>
    <property type="project" value="UniProtKB-UniRule"/>
</dbReference>
<dbReference type="SUPFAM" id="SSF52374">
    <property type="entry name" value="Nucleotidylyl transferase"/>
    <property type="match status" value="1"/>
</dbReference>
<evidence type="ECO:0000256" key="5">
    <source>
        <dbReference type="ARBA" id="ARBA00022643"/>
    </source>
</evidence>
<protein>
    <recommendedName>
        <fullName evidence="15">Riboflavin biosynthesis protein</fullName>
    </recommendedName>
    <domain>
        <recommendedName>
            <fullName evidence="15">Riboflavin kinase</fullName>
            <ecNumber evidence="15">2.7.1.26</ecNumber>
        </recommendedName>
        <alternativeName>
            <fullName evidence="15">Flavokinase</fullName>
        </alternativeName>
    </domain>
    <domain>
        <recommendedName>
            <fullName evidence="15">FMN adenylyltransferase</fullName>
            <ecNumber evidence="15">2.7.7.2</ecNumber>
        </recommendedName>
        <alternativeName>
            <fullName evidence="15">FAD pyrophosphorylase</fullName>
        </alternativeName>
        <alternativeName>
            <fullName evidence="15">FAD synthase</fullName>
        </alternativeName>
    </domain>
</protein>
<keyword evidence="7 15" id="KW-0548">Nucleotidyltransferase</keyword>
<dbReference type="NCBIfam" id="TIGR00083">
    <property type="entry name" value="ribF"/>
    <property type="match status" value="1"/>
</dbReference>
<evidence type="ECO:0000313" key="17">
    <source>
        <dbReference type="EMBL" id="SDS01521.1"/>
    </source>
</evidence>
<comment type="catalytic activity">
    <reaction evidence="14 15">
        <text>FMN + ATP + H(+) = FAD + diphosphate</text>
        <dbReference type="Rhea" id="RHEA:17237"/>
        <dbReference type="ChEBI" id="CHEBI:15378"/>
        <dbReference type="ChEBI" id="CHEBI:30616"/>
        <dbReference type="ChEBI" id="CHEBI:33019"/>
        <dbReference type="ChEBI" id="CHEBI:57692"/>
        <dbReference type="ChEBI" id="CHEBI:58210"/>
        <dbReference type="EC" id="2.7.7.2"/>
    </reaction>
</comment>
<dbReference type="EC" id="2.7.7.2" evidence="15"/>
<evidence type="ECO:0000256" key="15">
    <source>
        <dbReference type="PIRNR" id="PIRNR004491"/>
    </source>
</evidence>
<evidence type="ECO:0000256" key="10">
    <source>
        <dbReference type="ARBA" id="ARBA00022827"/>
    </source>
</evidence>
<keyword evidence="6 15" id="KW-0808">Transferase</keyword>
<evidence type="ECO:0000256" key="12">
    <source>
        <dbReference type="ARBA" id="ARBA00023268"/>
    </source>
</evidence>
<dbReference type="SUPFAM" id="SSF82114">
    <property type="entry name" value="Riboflavin kinase-like"/>
    <property type="match status" value="1"/>
</dbReference>
<dbReference type="EMBL" id="LT629772">
    <property type="protein sequence ID" value="SDS01521.1"/>
    <property type="molecule type" value="Genomic_DNA"/>
</dbReference>
<dbReference type="Gene3D" id="3.40.50.620">
    <property type="entry name" value="HUPs"/>
    <property type="match status" value="1"/>
</dbReference>
<evidence type="ECO:0000259" key="16">
    <source>
        <dbReference type="SMART" id="SM00904"/>
    </source>
</evidence>
<evidence type="ECO:0000256" key="2">
    <source>
        <dbReference type="ARBA" id="ARBA00004726"/>
    </source>
</evidence>
<dbReference type="Proteomes" id="UP000199103">
    <property type="component" value="Chromosome I"/>
</dbReference>
<dbReference type="InterPro" id="IPR015864">
    <property type="entry name" value="FAD_synthase"/>
</dbReference>
<dbReference type="NCBIfam" id="NF004160">
    <property type="entry name" value="PRK05627.1-3"/>
    <property type="match status" value="1"/>
</dbReference>
<dbReference type="FunFam" id="2.40.30.30:FF:000003">
    <property type="entry name" value="Riboflavin biosynthesis protein"/>
    <property type="match status" value="1"/>
</dbReference>
<feature type="domain" description="Riboflavin kinase" evidence="16">
    <location>
        <begin position="176"/>
        <end position="305"/>
    </location>
</feature>
<evidence type="ECO:0000256" key="6">
    <source>
        <dbReference type="ARBA" id="ARBA00022679"/>
    </source>
</evidence>
<comment type="similarity">
    <text evidence="15">Belongs to the ribF family.</text>
</comment>
<proteinExistence type="inferred from homology"/>
<dbReference type="GO" id="GO:0006747">
    <property type="term" value="P:FAD biosynthetic process"/>
    <property type="evidence" value="ECO:0007669"/>
    <property type="project" value="UniProtKB-UniRule"/>
</dbReference>
<keyword evidence="10 15" id="KW-0274">FAD</keyword>
<comment type="pathway">
    <text evidence="3 15">Cofactor biosynthesis; FMN biosynthesis; FMN from riboflavin (ATP route): step 1/1.</text>
</comment>
<dbReference type="AlphaFoldDB" id="A0A1H1NRB1"/>
<accession>A0A1H1NRB1</accession>
<dbReference type="PANTHER" id="PTHR22749">
    <property type="entry name" value="RIBOFLAVIN KINASE/FMN ADENYLYLTRANSFERASE"/>
    <property type="match status" value="1"/>
</dbReference>
<dbReference type="SMART" id="SM00904">
    <property type="entry name" value="Flavokinase"/>
    <property type="match status" value="1"/>
</dbReference>
<keyword evidence="11 15" id="KW-0067">ATP-binding</keyword>
<dbReference type="InterPro" id="IPR002606">
    <property type="entry name" value="Riboflavin_kinase_bac"/>
</dbReference>
<evidence type="ECO:0000256" key="3">
    <source>
        <dbReference type="ARBA" id="ARBA00005201"/>
    </source>
</evidence>
<keyword evidence="12" id="KW-0511">Multifunctional enzyme</keyword>
<dbReference type="InterPro" id="IPR015865">
    <property type="entry name" value="Riboflavin_kinase_bac/euk"/>
</dbReference>
<dbReference type="UniPathway" id="UPA00276">
    <property type="reaction ID" value="UER00406"/>
</dbReference>
<dbReference type="UniPathway" id="UPA00277">
    <property type="reaction ID" value="UER00407"/>
</dbReference>
<sequence length="306" mass="33346">MSQSRVVVIGNFDGVHRGHQKLIAAARRAAGERVDGGAVIAVTFWPHPMSVIRPDRTPLLLTDINERRNLLTAAGVDEVIVVEFTETVAGWPPEHFVDEVLRPLRPTKIMVGENFRFGFRAAGDVELLGKLGGDSAGHGGFAVEGISLLQAGDQPDSSTRVRAAIADGDVELAAELLDRPFRVRGVVIQGAQRGREMGFPTANVPVPAGLAVPADGVYAGWLTRLDRPHADRLPAAISVGSNPTFVGEDRRVETYVLDRTDLELYGVEIAVDFEHRLRGQIKYTGMEALIEQMHLDVDRARELLQL</sequence>
<evidence type="ECO:0000256" key="13">
    <source>
        <dbReference type="ARBA" id="ARBA00047880"/>
    </source>
</evidence>
<evidence type="ECO:0000256" key="14">
    <source>
        <dbReference type="ARBA" id="ARBA00049494"/>
    </source>
</evidence>
<name>A0A1H1NRB1_9ACTN</name>
<keyword evidence="18" id="KW-1185">Reference proteome</keyword>
<dbReference type="PIRSF" id="PIRSF004491">
    <property type="entry name" value="FAD_Synth"/>
    <property type="match status" value="1"/>
</dbReference>
<comment type="catalytic activity">
    <reaction evidence="13 15">
        <text>riboflavin + ATP = FMN + ADP + H(+)</text>
        <dbReference type="Rhea" id="RHEA:14357"/>
        <dbReference type="ChEBI" id="CHEBI:15378"/>
        <dbReference type="ChEBI" id="CHEBI:30616"/>
        <dbReference type="ChEBI" id="CHEBI:57986"/>
        <dbReference type="ChEBI" id="CHEBI:58210"/>
        <dbReference type="ChEBI" id="CHEBI:456216"/>
        <dbReference type="EC" id="2.7.1.26"/>
    </reaction>
</comment>
<evidence type="ECO:0000256" key="8">
    <source>
        <dbReference type="ARBA" id="ARBA00022741"/>
    </source>
</evidence>
<evidence type="ECO:0000256" key="4">
    <source>
        <dbReference type="ARBA" id="ARBA00022630"/>
    </source>
</evidence>
<dbReference type="InterPro" id="IPR004821">
    <property type="entry name" value="Cyt_trans-like"/>
</dbReference>
<keyword evidence="5 15" id="KW-0288">FMN</keyword>
<evidence type="ECO:0000256" key="7">
    <source>
        <dbReference type="ARBA" id="ARBA00022695"/>
    </source>
</evidence>
<organism evidence="17 18">
    <name type="scientific">Microlunatus soli</name>
    <dbReference type="NCBI Taxonomy" id="630515"/>
    <lineage>
        <taxon>Bacteria</taxon>
        <taxon>Bacillati</taxon>
        <taxon>Actinomycetota</taxon>
        <taxon>Actinomycetes</taxon>
        <taxon>Propionibacteriales</taxon>
        <taxon>Propionibacteriaceae</taxon>
        <taxon>Microlunatus</taxon>
    </lineage>
</organism>
<dbReference type="GO" id="GO:0008531">
    <property type="term" value="F:riboflavin kinase activity"/>
    <property type="evidence" value="ECO:0007669"/>
    <property type="project" value="UniProtKB-UniRule"/>
</dbReference>
<comment type="pathway">
    <text evidence="2 15">Cofactor biosynthesis; FAD biosynthesis; FAD from FMN: step 1/1.</text>
</comment>
<dbReference type="InterPro" id="IPR023468">
    <property type="entry name" value="Riboflavin_kinase"/>
</dbReference>
<dbReference type="PANTHER" id="PTHR22749:SF6">
    <property type="entry name" value="RIBOFLAVIN KINASE"/>
    <property type="match status" value="1"/>
</dbReference>
<gene>
    <name evidence="17" type="ORF">SAMN04489812_0616</name>
</gene>
<evidence type="ECO:0000256" key="11">
    <source>
        <dbReference type="ARBA" id="ARBA00022840"/>
    </source>
</evidence>
<dbReference type="CDD" id="cd02064">
    <property type="entry name" value="FAD_synthetase_N"/>
    <property type="match status" value="1"/>
</dbReference>
<dbReference type="OrthoDB" id="9803667at2"/>
<dbReference type="STRING" id="630515.SAMN04489812_0616"/>
<evidence type="ECO:0000256" key="9">
    <source>
        <dbReference type="ARBA" id="ARBA00022777"/>
    </source>
</evidence>
<reference evidence="17 18" key="1">
    <citation type="submission" date="2016-10" db="EMBL/GenBank/DDBJ databases">
        <authorList>
            <person name="de Groot N.N."/>
        </authorList>
    </citation>
    <scope>NUCLEOTIDE SEQUENCE [LARGE SCALE GENOMIC DNA]</scope>
    <source>
        <strain evidence="17 18">DSM 21800</strain>
    </source>
</reference>
<evidence type="ECO:0000256" key="1">
    <source>
        <dbReference type="ARBA" id="ARBA00002121"/>
    </source>
</evidence>